<evidence type="ECO:0000256" key="1">
    <source>
        <dbReference type="SAM" id="MobiDB-lite"/>
    </source>
</evidence>
<proteinExistence type="predicted"/>
<reference evidence="2" key="2">
    <citation type="submission" date="2021-08" db="EMBL/GenBank/DDBJ databases">
        <authorList>
            <person name="Eriksson T."/>
        </authorList>
    </citation>
    <scope>NUCLEOTIDE SEQUENCE</scope>
    <source>
        <strain evidence="2">Stoneville</strain>
        <tissue evidence="2">Whole head</tissue>
    </source>
</reference>
<keyword evidence="3" id="KW-1185">Reference proteome</keyword>
<feature type="compositionally biased region" description="Basic and acidic residues" evidence="1">
    <location>
        <begin position="122"/>
        <end position="135"/>
    </location>
</feature>
<accession>A0A8J6HJC0</accession>
<organism evidence="2 3">
    <name type="scientific">Tenebrio molitor</name>
    <name type="common">Yellow mealworm beetle</name>
    <dbReference type="NCBI Taxonomy" id="7067"/>
    <lineage>
        <taxon>Eukaryota</taxon>
        <taxon>Metazoa</taxon>
        <taxon>Ecdysozoa</taxon>
        <taxon>Arthropoda</taxon>
        <taxon>Hexapoda</taxon>
        <taxon>Insecta</taxon>
        <taxon>Pterygota</taxon>
        <taxon>Neoptera</taxon>
        <taxon>Endopterygota</taxon>
        <taxon>Coleoptera</taxon>
        <taxon>Polyphaga</taxon>
        <taxon>Cucujiformia</taxon>
        <taxon>Tenebrionidae</taxon>
        <taxon>Tenebrio</taxon>
    </lineage>
</organism>
<dbReference type="Proteomes" id="UP000719412">
    <property type="component" value="Unassembled WGS sequence"/>
</dbReference>
<dbReference type="EMBL" id="JABDTM020024064">
    <property type="protein sequence ID" value="KAH0814653.1"/>
    <property type="molecule type" value="Genomic_DNA"/>
</dbReference>
<feature type="region of interest" description="Disordered" evidence="1">
    <location>
        <begin position="43"/>
        <end position="65"/>
    </location>
</feature>
<dbReference type="AlphaFoldDB" id="A0A8J6HJC0"/>
<evidence type="ECO:0000313" key="2">
    <source>
        <dbReference type="EMBL" id="KAH0814653.1"/>
    </source>
</evidence>
<gene>
    <name evidence="2" type="ORF">GEV33_008138</name>
</gene>
<feature type="compositionally biased region" description="Basic and acidic residues" evidence="1">
    <location>
        <begin position="43"/>
        <end position="63"/>
    </location>
</feature>
<feature type="region of interest" description="Disordered" evidence="1">
    <location>
        <begin position="110"/>
        <end position="135"/>
    </location>
</feature>
<protein>
    <submittedName>
        <fullName evidence="2">Uncharacterized protein</fullName>
    </submittedName>
</protein>
<evidence type="ECO:0000313" key="3">
    <source>
        <dbReference type="Proteomes" id="UP000719412"/>
    </source>
</evidence>
<comment type="caution">
    <text evidence="2">The sequence shown here is derived from an EMBL/GenBank/DDBJ whole genome shotgun (WGS) entry which is preliminary data.</text>
</comment>
<sequence length="339" mass="39697">MSRDRMQSAIRSAIRVSVRSDALDVSKQFRDVQDNISLDVDNRFPDTHIHKDEHHGNDPRELSDQPSIVCETKHPGEREMKEMMKNLGKHMRKKKLEVNVEKTKMMVFNKRKRKSEEDESNWEGKDGRNKTRETPDYIVRKECKRNRDTNRMLERKEKNTEKKEKYYQRNRYASDEVERLREKEDGGIEKEMFLRDAPVRRRRLKIVHPSVSRTGVCGATPGAVEAESAISGDSPFSIISTAATAIEGLRRRSSAANIRHSRYFRRTVKTNKGWSLQEERRGRTPERERFIRESLQGAVRFSPGRKKGDCESRYKHLVYIARSAIGGQQVSYRHHHSME</sequence>
<reference evidence="2" key="1">
    <citation type="journal article" date="2020" name="J Insects Food Feed">
        <title>The yellow mealworm (Tenebrio molitor) genome: a resource for the emerging insects as food and feed industry.</title>
        <authorList>
            <person name="Eriksson T."/>
            <person name="Andere A."/>
            <person name="Kelstrup H."/>
            <person name="Emery V."/>
            <person name="Picard C."/>
        </authorList>
    </citation>
    <scope>NUCLEOTIDE SEQUENCE</scope>
    <source>
        <strain evidence="2">Stoneville</strain>
        <tissue evidence="2">Whole head</tissue>
    </source>
</reference>
<name>A0A8J6HJC0_TENMO</name>